<dbReference type="AlphaFoldDB" id="A0A9W7GG32"/>
<keyword evidence="5" id="KW-0285">Flavoprotein</keyword>
<feature type="domain" description="FAD-dependent oxidoreductase 2 FAD-binding" evidence="10">
    <location>
        <begin position="32"/>
        <end position="415"/>
    </location>
</feature>
<dbReference type="InterPro" id="IPR037099">
    <property type="entry name" value="Fum_R/Succ_DH_flav-like_C_sf"/>
</dbReference>
<gene>
    <name evidence="11" type="ORF">TrCOL_g9307</name>
</gene>
<comment type="catalytic activity">
    <reaction evidence="9">
        <text>L-aspartate + O2 = iminosuccinate + H2O2</text>
        <dbReference type="Rhea" id="RHEA:25876"/>
        <dbReference type="ChEBI" id="CHEBI:15379"/>
        <dbReference type="ChEBI" id="CHEBI:16240"/>
        <dbReference type="ChEBI" id="CHEBI:29991"/>
        <dbReference type="ChEBI" id="CHEBI:77875"/>
        <dbReference type="EC" id="1.4.3.16"/>
    </reaction>
</comment>
<evidence type="ECO:0000256" key="6">
    <source>
        <dbReference type="ARBA" id="ARBA00022642"/>
    </source>
</evidence>
<dbReference type="GO" id="GO:0009435">
    <property type="term" value="P:NAD+ biosynthetic process"/>
    <property type="evidence" value="ECO:0007669"/>
    <property type="project" value="InterPro"/>
</dbReference>
<keyword evidence="12" id="KW-1185">Reference proteome</keyword>
<evidence type="ECO:0000256" key="7">
    <source>
        <dbReference type="ARBA" id="ARBA00022827"/>
    </source>
</evidence>
<dbReference type="OrthoDB" id="71672at2759"/>
<evidence type="ECO:0000313" key="11">
    <source>
        <dbReference type="EMBL" id="GMI44091.1"/>
    </source>
</evidence>
<evidence type="ECO:0000256" key="9">
    <source>
        <dbReference type="ARBA" id="ARBA00050942"/>
    </source>
</evidence>
<dbReference type="GO" id="GO:0008734">
    <property type="term" value="F:L-aspartate oxidase activity"/>
    <property type="evidence" value="ECO:0007669"/>
    <property type="project" value="UniProtKB-EC"/>
</dbReference>
<comment type="cofactor">
    <cofactor evidence="1">
        <name>FAD</name>
        <dbReference type="ChEBI" id="CHEBI:57692"/>
    </cofactor>
</comment>
<evidence type="ECO:0000256" key="1">
    <source>
        <dbReference type="ARBA" id="ARBA00001974"/>
    </source>
</evidence>
<proteinExistence type="inferred from homology"/>
<comment type="caution">
    <text evidence="11">The sequence shown here is derived from an EMBL/GenBank/DDBJ whole genome shotgun (WGS) entry which is preliminary data.</text>
</comment>
<dbReference type="SUPFAM" id="SSF56425">
    <property type="entry name" value="Succinate dehydrogenase/fumarate reductase flavoprotein, catalytic domain"/>
    <property type="match status" value="1"/>
</dbReference>
<evidence type="ECO:0000256" key="3">
    <source>
        <dbReference type="ARBA" id="ARBA00008562"/>
    </source>
</evidence>
<dbReference type="Pfam" id="PF00890">
    <property type="entry name" value="FAD_binding_2"/>
    <property type="match status" value="1"/>
</dbReference>
<evidence type="ECO:0000256" key="4">
    <source>
        <dbReference type="ARBA" id="ARBA00012173"/>
    </source>
</evidence>
<dbReference type="Gene3D" id="3.90.700.10">
    <property type="entry name" value="Succinate dehydrogenase/fumarate reductase flavoprotein, catalytic domain"/>
    <property type="match status" value="1"/>
</dbReference>
<comment type="similarity">
    <text evidence="3">Belongs to the FAD-dependent oxidoreductase 2 family. NadB subfamily.</text>
</comment>
<dbReference type="Gene3D" id="1.20.58.100">
    <property type="entry name" value="Fumarate reductase/succinate dehydrogenase flavoprotein-like, C-terminal domain"/>
    <property type="match status" value="1"/>
</dbReference>
<keyword evidence="6" id="KW-0662">Pyridine nucleotide biosynthesis</keyword>
<dbReference type="PANTHER" id="PTHR42716">
    <property type="entry name" value="L-ASPARTATE OXIDASE"/>
    <property type="match status" value="1"/>
</dbReference>
<keyword evidence="8" id="KW-0560">Oxidoreductase</keyword>
<reference evidence="12" key="1">
    <citation type="journal article" date="2023" name="Commun. Biol.">
        <title>Genome analysis of Parmales, the sister group of diatoms, reveals the evolutionary specialization of diatoms from phago-mixotrophs to photoautotrophs.</title>
        <authorList>
            <person name="Ban H."/>
            <person name="Sato S."/>
            <person name="Yoshikawa S."/>
            <person name="Yamada K."/>
            <person name="Nakamura Y."/>
            <person name="Ichinomiya M."/>
            <person name="Sato N."/>
            <person name="Blanc-Mathieu R."/>
            <person name="Endo H."/>
            <person name="Kuwata A."/>
            <person name="Ogata H."/>
        </authorList>
    </citation>
    <scope>NUCLEOTIDE SEQUENCE [LARGE SCALE GENOMIC DNA]</scope>
</reference>
<evidence type="ECO:0000256" key="8">
    <source>
        <dbReference type="ARBA" id="ARBA00023002"/>
    </source>
</evidence>
<keyword evidence="7" id="KW-0274">FAD</keyword>
<protein>
    <recommendedName>
        <fullName evidence="4">L-aspartate oxidase</fullName>
        <ecNumber evidence="4">1.4.3.16</ecNumber>
    </recommendedName>
</protein>
<dbReference type="InterPro" id="IPR003953">
    <property type="entry name" value="FAD-dep_OxRdtase_2_FAD-bd"/>
</dbReference>
<dbReference type="Gene3D" id="3.50.50.60">
    <property type="entry name" value="FAD/NAD(P)-binding domain"/>
    <property type="match status" value="1"/>
</dbReference>
<comment type="pathway">
    <text evidence="2">Cofactor biosynthesis; NAD(+) biosynthesis; iminoaspartate from L-aspartate (oxidase route): step 1/1.</text>
</comment>
<dbReference type="Proteomes" id="UP001165065">
    <property type="component" value="Unassembled WGS sequence"/>
</dbReference>
<evidence type="ECO:0000256" key="5">
    <source>
        <dbReference type="ARBA" id="ARBA00022630"/>
    </source>
</evidence>
<evidence type="ECO:0000256" key="2">
    <source>
        <dbReference type="ARBA" id="ARBA00004950"/>
    </source>
</evidence>
<dbReference type="InterPro" id="IPR036188">
    <property type="entry name" value="FAD/NAD-bd_sf"/>
</dbReference>
<dbReference type="FunFam" id="3.90.700.10:FF:000002">
    <property type="entry name" value="L-aspartate oxidase"/>
    <property type="match status" value="1"/>
</dbReference>
<evidence type="ECO:0000313" key="12">
    <source>
        <dbReference type="Proteomes" id="UP001165065"/>
    </source>
</evidence>
<dbReference type="SUPFAM" id="SSF46977">
    <property type="entry name" value="Succinate dehydrogenase/fumarate reductase flavoprotein C-terminal domain"/>
    <property type="match status" value="1"/>
</dbReference>
<dbReference type="EMBL" id="BRYA01000205">
    <property type="protein sequence ID" value="GMI44091.1"/>
    <property type="molecule type" value="Genomic_DNA"/>
</dbReference>
<name>A0A9W7GG32_9STRA</name>
<evidence type="ECO:0000259" key="10">
    <source>
        <dbReference type="Pfam" id="PF00890"/>
    </source>
</evidence>
<accession>A0A9W7GG32</accession>
<organism evidence="11 12">
    <name type="scientific">Triparma columacea</name>
    <dbReference type="NCBI Taxonomy" id="722753"/>
    <lineage>
        <taxon>Eukaryota</taxon>
        <taxon>Sar</taxon>
        <taxon>Stramenopiles</taxon>
        <taxon>Ochrophyta</taxon>
        <taxon>Bolidophyceae</taxon>
        <taxon>Parmales</taxon>
        <taxon>Triparmaceae</taxon>
        <taxon>Triparma</taxon>
    </lineage>
</organism>
<sequence length="549" mass="58168">MHHLNRPLSQFLRATLPTTSHRFLSSSSPKSLIVIGTGVAGSSTALKAAEEGLDVTLISAGEAITDCNSYWAQGGIIYRNPSDPNDSVSSLSSDIKTAGVHLNDSAAVLKLATEGPSKVEEFLLQEGDGPYANVPFDRDEDGNLKFCLEASHSATRIIHWQDWTGKAITDSITSAALRHPKITFLQSTVVVDLLLDPSRSVCLGVHYLTQANVPKTLTSTQGVVLAGGGLGGIYQHSTNPLGFNALGSSVSLASRAGAATSDLEYVQFHPTALYIPNEPRFLLSEALRGEGAVLRDANGRAFAKDFHPLGELAPRDVVARAVYETTSKTGGAFLDITHRGSEWASNRFPSISGYLKERGMDIGKDLMPTVPAAHYTCGGVSTDLEGRTSVRNLYAAGEAARTGVHGGNRLASTSLLEGLVWGSTVGEVAAMAEGVGGEEVGEWNGNTEGDTGGVVKESERLLERVRKTMWDKVGIVRTEGGMRSGVDDMEGMVKEAERLFEGLACRETAMVRDAATAGLEVAKAARENKESKGTHCVVKEDEAVGAVAV</sequence>
<dbReference type="SUPFAM" id="SSF51905">
    <property type="entry name" value="FAD/NAD(P)-binding domain"/>
    <property type="match status" value="1"/>
</dbReference>
<dbReference type="PRINTS" id="PR00411">
    <property type="entry name" value="PNDRDTASEI"/>
</dbReference>
<dbReference type="EC" id="1.4.3.16" evidence="4"/>
<dbReference type="InterPro" id="IPR005288">
    <property type="entry name" value="NadB"/>
</dbReference>
<dbReference type="PANTHER" id="PTHR42716:SF2">
    <property type="entry name" value="L-ASPARTATE OXIDASE, CHLOROPLASTIC"/>
    <property type="match status" value="1"/>
</dbReference>
<dbReference type="PRINTS" id="PR00368">
    <property type="entry name" value="FADPNR"/>
</dbReference>
<dbReference type="InterPro" id="IPR027477">
    <property type="entry name" value="Succ_DH/fumarate_Rdtase_cat_sf"/>
</dbReference>